<dbReference type="EMBL" id="JAIWYP010000003">
    <property type="protein sequence ID" value="KAH3852674.1"/>
    <property type="molecule type" value="Genomic_DNA"/>
</dbReference>
<evidence type="ECO:0000313" key="3">
    <source>
        <dbReference type="Proteomes" id="UP000828390"/>
    </source>
</evidence>
<sequence length="52" mass="5966">MLRRAYMDSPCKNDSEVESSQWNSQMVKATNTDRGINDPTKKGNYTIFSVCF</sequence>
<reference evidence="2" key="2">
    <citation type="submission" date="2020-11" db="EMBL/GenBank/DDBJ databases">
        <authorList>
            <person name="McCartney M.A."/>
            <person name="Auch B."/>
            <person name="Kono T."/>
            <person name="Mallez S."/>
            <person name="Becker A."/>
            <person name="Gohl D.M."/>
            <person name="Silverstein K.A.T."/>
            <person name="Koren S."/>
            <person name="Bechman K.B."/>
            <person name="Herman A."/>
            <person name="Abrahante J.E."/>
            <person name="Garbe J."/>
        </authorList>
    </citation>
    <scope>NUCLEOTIDE SEQUENCE</scope>
    <source>
        <strain evidence="2">Duluth1</strain>
        <tissue evidence="2">Whole animal</tissue>
    </source>
</reference>
<reference evidence="2" key="1">
    <citation type="journal article" date="2019" name="bioRxiv">
        <title>The Genome of the Zebra Mussel, Dreissena polymorpha: A Resource for Invasive Species Research.</title>
        <authorList>
            <person name="McCartney M.A."/>
            <person name="Auch B."/>
            <person name="Kono T."/>
            <person name="Mallez S."/>
            <person name="Zhang Y."/>
            <person name="Obille A."/>
            <person name="Becker A."/>
            <person name="Abrahante J.E."/>
            <person name="Garbe J."/>
            <person name="Badalamenti J.P."/>
            <person name="Herman A."/>
            <person name="Mangelson H."/>
            <person name="Liachko I."/>
            <person name="Sullivan S."/>
            <person name="Sone E.D."/>
            <person name="Koren S."/>
            <person name="Silverstein K.A.T."/>
            <person name="Beckman K.B."/>
            <person name="Gohl D.M."/>
        </authorList>
    </citation>
    <scope>NUCLEOTIDE SEQUENCE</scope>
    <source>
        <strain evidence="2">Duluth1</strain>
        <tissue evidence="2">Whole animal</tissue>
    </source>
</reference>
<feature type="region of interest" description="Disordered" evidence="1">
    <location>
        <begin position="1"/>
        <end position="23"/>
    </location>
</feature>
<organism evidence="2 3">
    <name type="scientific">Dreissena polymorpha</name>
    <name type="common">Zebra mussel</name>
    <name type="synonym">Mytilus polymorpha</name>
    <dbReference type="NCBI Taxonomy" id="45954"/>
    <lineage>
        <taxon>Eukaryota</taxon>
        <taxon>Metazoa</taxon>
        <taxon>Spiralia</taxon>
        <taxon>Lophotrochozoa</taxon>
        <taxon>Mollusca</taxon>
        <taxon>Bivalvia</taxon>
        <taxon>Autobranchia</taxon>
        <taxon>Heteroconchia</taxon>
        <taxon>Euheterodonta</taxon>
        <taxon>Imparidentia</taxon>
        <taxon>Neoheterodontei</taxon>
        <taxon>Myida</taxon>
        <taxon>Dreissenoidea</taxon>
        <taxon>Dreissenidae</taxon>
        <taxon>Dreissena</taxon>
    </lineage>
</organism>
<protein>
    <submittedName>
        <fullName evidence="2">Uncharacterized protein</fullName>
    </submittedName>
</protein>
<keyword evidence="3" id="KW-1185">Reference proteome</keyword>
<name>A0A9D4R2M2_DREPO</name>
<dbReference type="Proteomes" id="UP000828390">
    <property type="component" value="Unassembled WGS sequence"/>
</dbReference>
<evidence type="ECO:0000256" key="1">
    <source>
        <dbReference type="SAM" id="MobiDB-lite"/>
    </source>
</evidence>
<dbReference type="AlphaFoldDB" id="A0A9D4R2M2"/>
<gene>
    <name evidence="2" type="ORF">DPMN_095187</name>
</gene>
<evidence type="ECO:0000313" key="2">
    <source>
        <dbReference type="EMBL" id="KAH3852674.1"/>
    </source>
</evidence>
<proteinExistence type="predicted"/>
<comment type="caution">
    <text evidence="2">The sequence shown here is derived from an EMBL/GenBank/DDBJ whole genome shotgun (WGS) entry which is preliminary data.</text>
</comment>
<accession>A0A9D4R2M2</accession>